<organism evidence="1 2">
    <name type="scientific">Nostoc sphaeroides CCNUC1</name>
    <dbReference type="NCBI Taxonomy" id="2653204"/>
    <lineage>
        <taxon>Bacteria</taxon>
        <taxon>Bacillati</taxon>
        <taxon>Cyanobacteriota</taxon>
        <taxon>Cyanophyceae</taxon>
        <taxon>Nostocales</taxon>
        <taxon>Nostocaceae</taxon>
        <taxon>Nostoc</taxon>
    </lineage>
</organism>
<reference evidence="1 2" key="1">
    <citation type="submission" date="2019-10" db="EMBL/GenBank/DDBJ databases">
        <title>Genomic and transcriptomic insights into the perfect genentic adaptation of a filamentous nitrogen-fixing cyanobacterium to rice fields.</title>
        <authorList>
            <person name="Chen Z."/>
        </authorList>
    </citation>
    <scope>NUCLEOTIDE SEQUENCE [LARGE SCALE GENOMIC DNA]</scope>
    <source>
        <strain evidence="1">CCNUC1</strain>
    </source>
</reference>
<protein>
    <submittedName>
        <fullName evidence="1">Uncharacterized protein</fullName>
    </submittedName>
</protein>
<keyword evidence="2" id="KW-1185">Reference proteome</keyword>
<evidence type="ECO:0000313" key="2">
    <source>
        <dbReference type="Proteomes" id="UP000326678"/>
    </source>
</evidence>
<evidence type="ECO:0000313" key="1">
    <source>
        <dbReference type="EMBL" id="QFS51673.1"/>
    </source>
</evidence>
<dbReference type="AlphaFoldDB" id="A0A5P8WFQ2"/>
<dbReference type="EMBL" id="CP045227">
    <property type="protein sequence ID" value="QFS51673.1"/>
    <property type="molecule type" value="Genomic_DNA"/>
</dbReference>
<dbReference type="Proteomes" id="UP000326678">
    <property type="component" value="Chromosome Gxm2"/>
</dbReference>
<proteinExistence type="predicted"/>
<sequence length="43" mass="5074">MYLWDWALVFPPYPLPRQVKTIQNSKLSISLLIPHASMRGLEY</sequence>
<gene>
    <name evidence="1" type="ORF">GXM_09167</name>
</gene>
<accession>A0A5P8WFQ2</accession>
<dbReference type="KEGG" id="nsh:GXM_09167"/>
<name>A0A5P8WFQ2_9NOSO</name>